<proteinExistence type="predicted"/>
<organism evidence="1 2">
    <name type="scientific">Roseimaritima ulvae</name>
    <dbReference type="NCBI Taxonomy" id="980254"/>
    <lineage>
        <taxon>Bacteria</taxon>
        <taxon>Pseudomonadati</taxon>
        <taxon>Planctomycetota</taxon>
        <taxon>Planctomycetia</taxon>
        <taxon>Pirellulales</taxon>
        <taxon>Pirellulaceae</taxon>
        <taxon>Roseimaritima</taxon>
    </lineage>
</organism>
<evidence type="ECO:0008006" key="3">
    <source>
        <dbReference type="Google" id="ProtNLM"/>
    </source>
</evidence>
<dbReference type="OrthoDB" id="9775889at2"/>
<dbReference type="InterPro" id="IPR008999">
    <property type="entry name" value="Actin-crosslinking"/>
</dbReference>
<sequence>MRIVILCPDGEHYVGAQENGLLYAQPTSARCWEKFQLEELSDGRFALKTIECHPLPNQYVRAEAGGGGNLIADRTQPDEHEKFTLESLPEGRLAIRTVNDLYWRADQSGGGALDCGATVPDAWEAFTIQLV</sequence>
<protein>
    <recommendedName>
        <fullName evidence="3">Ricin B lectin domain-containing protein</fullName>
    </recommendedName>
</protein>
<reference evidence="1 2" key="1">
    <citation type="submission" date="2019-08" db="EMBL/GenBank/DDBJ databases">
        <title>Deep-cultivation of Planctomycetes and their phenomic and genomic characterization uncovers novel biology.</title>
        <authorList>
            <person name="Wiegand S."/>
            <person name="Jogler M."/>
            <person name="Boedeker C."/>
            <person name="Pinto D."/>
            <person name="Vollmers J."/>
            <person name="Rivas-Marin E."/>
            <person name="Kohn T."/>
            <person name="Peeters S.H."/>
            <person name="Heuer A."/>
            <person name="Rast P."/>
            <person name="Oberbeckmann S."/>
            <person name="Bunk B."/>
            <person name="Jeske O."/>
            <person name="Meyerdierks A."/>
            <person name="Storesund J.E."/>
            <person name="Kallscheuer N."/>
            <person name="Luecker S."/>
            <person name="Lage O.M."/>
            <person name="Pohl T."/>
            <person name="Merkel B.J."/>
            <person name="Hornburger P."/>
            <person name="Mueller R.-W."/>
            <person name="Bruemmer F."/>
            <person name="Labrenz M."/>
            <person name="Spormann A.M."/>
            <person name="Op den Camp H."/>
            <person name="Overmann J."/>
            <person name="Amann R."/>
            <person name="Jetten M.S.M."/>
            <person name="Mascher T."/>
            <person name="Medema M.H."/>
            <person name="Devos D.P."/>
            <person name="Kaster A.-K."/>
            <person name="Ovreas L."/>
            <person name="Rohde M."/>
            <person name="Galperin M.Y."/>
            <person name="Jogler C."/>
        </authorList>
    </citation>
    <scope>NUCLEOTIDE SEQUENCE [LARGE SCALE GENOMIC DNA]</scope>
    <source>
        <strain evidence="1 2">UC8</strain>
    </source>
</reference>
<dbReference type="Gene3D" id="2.80.10.50">
    <property type="match status" value="1"/>
</dbReference>
<accession>A0A5B9R8N7</accession>
<keyword evidence="2" id="KW-1185">Reference proteome</keyword>
<dbReference type="SUPFAM" id="SSF50405">
    <property type="entry name" value="Actin-crosslinking proteins"/>
    <property type="match status" value="1"/>
</dbReference>
<dbReference type="KEGG" id="rul:UC8_52570"/>
<gene>
    <name evidence="1" type="ORF">UC8_52570</name>
</gene>
<dbReference type="EMBL" id="CP042914">
    <property type="protein sequence ID" value="QEG43211.1"/>
    <property type="molecule type" value="Genomic_DNA"/>
</dbReference>
<name>A0A5B9R8N7_9BACT</name>
<dbReference type="CDD" id="cd00257">
    <property type="entry name" value="beta-trefoil_FSCN-like"/>
    <property type="match status" value="1"/>
</dbReference>
<dbReference type="Proteomes" id="UP000325286">
    <property type="component" value="Chromosome"/>
</dbReference>
<evidence type="ECO:0000313" key="2">
    <source>
        <dbReference type="Proteomes" id="UP000325286"/>
    </source>
</evidence>
<dbReference type="RefSeq" id="WP_068131275.1">
    <property type="nucleotide sequence ID" value="NZ_CP042914.1"/>
</dbReference>
<evidence type="ECO:0000313" key="1">
    <source>
        <dbReference type="EMBL" id="QEG43211.1"/>
    </source>
</evidence>
<dbReference type="AlphaFoldDB" id="A0A5B9R8N7"/>